<feature type="compositionally biased region" description="Basic and acidic residues" evidence="1">
    <location>
        <begin position="328"/>
        <end position="339"/>
    </location>
</feature>
<proteinExistence type="predicted"/>
<dbReference type="Proteomes" id="UP000298663">
    <property type="component" value="Chromosome X"/>
</dbReference>
<evidence type="ECO:0000313" key="3">
    <source>
        <dbReference type="EMBL" id="TMS32823.1"/>
    </source>
</evidence>
<dbReference type="InterPro" id="IPR040375">
    <property type="entry name" value="DGCR8"/>
</dbReference>
<evidence type="ECO:0000256" key="1">
    <source>
        <dbReference type="SAM" id="MobiDB-lite"/>
    </source>
</evidence>
<feature type="region of interest" description="Disordered" evidence="1">
    <location>
        <begin position="572"/>
        <end position="593"/>
    </location>
</feature>
<feature type="compositionally biased region" description="Polar residues" evidence="1">
    <location>
        <begin position="536"/>
        <end position="549"/>
    </location>
</feature>
<dbReference type="OrthoDB" id="112668at2759"/>
<evidence type="ECO:0000313" key="4">
    <source>
        <dbReference type="Proteomes" id="UP000298663"/>
    </source>
</evidence>
<feature type="compositionally biased region" description="Basic and acidic residues" evidence="1">
    <location>
        <begin position="654"/>
        <end position="673"/>
    </location>
</feature>
<dbReference type="GO" id="GO:0003725">
    <property type="term" value="F:double-stranded RNA binding"/>
    <property type="evidence" value="ECO:0007669"/>
    <property type="project" value="TreeGrafter"/>
</dbReference>
<dbReference type="PANTHER" id="PTHR13482">
    <property type="entry name" value="MICRORNA PROCESSOR COMPLEX SUBUNIT DGCR8"/>
    <property type="match status" value="1"/>
</dbReference>
<organism evidence="3 4">
    <name type="scientific">Steinernema carpocapsae</name>
    <name type="common">Entomopathogenic nematode</name>
    <dbReference type="NCBI Taxonomy" id="34508"/>
    <lineage>
        <taxon>Eukaryota</taxon>
        <taxon>Metazoa</taxon>
        <taxon>Ecdysozoa</taxon>
        <taxon>Nematoda</taxon>
        <taxon>Chromadorea</taxon>
        <taxon>Rhabditida</taxon>
        <taxon>Tylenchina</taxon>
        <taxon>Panagrolaimomorpha</taxon>
        <taxon>Strongyloidoidea</taxon>
        <taxon>Steinernematidae</taxon>
        <taxon>Steinernema</taxon>
    </lineage>
</organism>
<feature type="compositionally biased region" description="Basic and acidic residues" evidence="1">
    <location>
        <begin position="638"/>
        <end position="647"/>
    </location>
</feature>
<sequence length="896" mass="101965">MKKSSAMKISWFPIRTILILAAIIRTRHVHKKQKQPLMTQEEAQHLLGRLVSGEIQQFRESSSTSGRPSYKNANNVCPKSAEYLDTSDLNDDPAERLSGRSMLGRYHHLEKRQSGRNPVEGRQRGRKPDSNSDLVTYSARCTASGRTQPSKKPQFIQKSELNCKRGRETVPNPHVVAYSEKPYWNSTENNESLYFAAANRFREQIQHQYSKEPRYAHKPENRYVSVPDINPYPNLVAYSHNFDFSKGPSERSGLCSASSLNQPTRKLQFDRNPERNFRRDRKSDGVPDSAAYSNYSDLNEDLVNEEKLLDLRVVNRPSKHSFPGGSWHFEKRHTDEKPVENSSCVKNAYPDPNLADVSDDSDLDEDAARKDSPMIADSYSDLAAFSDDSDLDKGPSNNNKSWALGRSREQALLGYKADFSKDADNTNPELTDLSVKHPRRRRTRLGQPNLTTWMFRRNQATILRTSRTKERQPLTTQNKEVFDREYDMSHYVAFTTDTPASPELCSSCGSPVHKRHERLSRSASPEELMDEDDSRSITGRSQHSDQTLPTDGRGAKNVNDSSLMLVDYSIEDSDSDDGIRNRSHGETQDQSLRTETHHFILSVSNLISQFRVHSDSGHKTKTKGTSCRKEQSLTTPTDHLDGSRSGDEFEDETLEKTPNKSHTSKNEKEEQGTSKRVLAYSEYGLSNKLPEGWVEVSHESGVQVYLHRMTRVCTFSRPYLLGEGSVRHHKVPQTAIPCFFQRKVREQLEREKEIEEVVKSQKGAETSAHLIAKLQAPDVKTIAQSQLTPDDLFDYAKSVFEFKTITVYRDKASKWRHLKEQKRAEGKINAAAKAALLDSAPEIPQNMKIITIALDVESEKKAVTIDPRAKTSINILSEYFQKVFRSTPRFTDELTR</sequence>
<feature type="region of interest" description="Disordered" evidence="1">
    <location>
        <begin position="508"/>
        <end position="560"/>
    </location>
</feature>
<dbReference type="PANTHER" id="PTHR13482:SF3">
    <property type="entry name" value="MICROPROCESSOR COMPLEX SUBUNIT DGCR8"/>
    <property type="match status" value="1"/>
</dbReference>
<dbReference type="EMBL" id="CM016762">
    <property type="protein sequence ID" value="TMS32823.1"/>
    <property type="molecule type" value="Genomic_DNA"/>
</dbReference>
<feature type="region of interest" description="Disordered" evidence="1">
    <location>
        <begin position="386"/>
        <end position="405"/>
    </location>
</feature>
<evidence type="ECO:0000259" key="2">
    <source>
        <dbReference type="PROSITE" id="PS50020"/>
    </source>
</evidence>
<feature type="region of interest" description="Disordered" evidence="1">
    <location>
        <begin position="253"/>
        <end position="293"/>
    </location>
</feature>
<dbReference type="Gene3D" id="2.20.70.10">
    <property type="match status" value="1"/>
</dbReference>
<feature type="domain" description="WW" evidence="2">
    <location>
        <begin position="687"/>
        <end position="720"/>
    </location>
</feature>
<feature type="region of interest" description="Disordered" evidence="1">
    <location>
        <begin position="613"/>
        <end position="675"/>
    </location>
</feature>
<dbReference type="EMBL" id="AZBU02000001">
    <property type="protein sequence ID" value="TMS32823.1"/>
    <property type="molecule type" value="Genomic_DNA"/>
</dbReference>
<dbReference type="GO" id="GO:0020037">
    <property type="term" value="F:heme binding"/>
    <property type="evidence" value="ECO:0007669"/>
    <property type="project" value="InterPro"/>
</dbReference>
<keyword evidence="4" id="KW-1185">Reference proteome</keyword>
<dbReference type="InterPro" id="IPR001202">
    <property type="entry name" value="WW_dom"/>
</dbReference>
<dbReference type="GO" id="GO:0070877">
    <property type="term" value="C:microprocessor complex"/>
    <property type="evidence" value="ECO:0007669"/>
    <property type="project" value="InterPro"/>
</dbReference>
<feature type="region of interest" description="Disordered" evidence="1">
    <location>
        <begin position="322"/>
        <end position="375"/>
    </location>
</feature>
<dbReference type="AlphaFoldDB" id="A0A4V6I6Y5"/>
<reference evidence="3 4" key="2">
    <citation type="journal article" date="2019" name="G3 (Bethesda)">
        <title>Hybrid Assembly of the Genome of the Entomopathogenic Nematode Steinernema carpocapsae Identifies the X-Chromosome.</title>
        <authorList>
            <person name="Serra L."/>
            <person name="Macchietto M."/>
            <person name="Macias-Munoz A."/>
            <person name="McGill C.J."/>
            <person name="Rodriguez I.M."/>
            <person name="Rodriguez B."/>
            <person name="Murad R."/>
            <person name="Mortazavi A."/>
        </authorList>
    </citation>
    <scope>NUCLEOTIDE SEQUENCE [LARGE SCALE GENOMIC DNA]</scope>
    <source>
        <strain evidence="3 4">ALL</strain>
    </source>
</reference>
<dbReference type="PROSITE" id="PS50020">
    <property type="entry name" value="WW_DOMAIN_2"/>
    <property type="match status" value="1"/>
</dbReference>
<dbReference type="GO" id="GO:0070878">
    <property type="term" value="F:primary miRNA binding"/>
    <property type="evidence" value="ECO:0007669"/>
    <property type="project" value="TreeGrafter"/>
</dbReference>
<feature type="compositionally biased region" description="Basic and acidic residues" evidence="1">
    <location>
        <begin position="577"/>
        <end position="593"/>
    </location>
</feature>
<feature type="compositionally biased region" description="Polar residues" evidence="1">
    <location>
        <begin position="255"/>
        <end position="265"/>
    </location>
</feature>
<feature type="compositionally biased region" description="Basic and acidic residues" evidence="1">
    <location>
        <begin position="267"/>
        <end position="285"/>
    </location>
</feature>
<feature type="compositionally biased region" description="Basic and acidic residues" evidence="1">
    <location>
        <begin position="119"/>
        <end position="130"/>
    </location>
</feature>
<dbReference type="GO" id="GO:0042802">
    <property type="term" value="F:identical protein binding"/>
    <property type="evidence" value="ECO:0007669"/>
    <property type="project" value="InterPro"/>
</dbReference>
<dbReference type="GO" id="GO:0031053">
    <property type="term" value="P:primary miRNA processing"/>
    <property type="evidence" value="ECO:0007669"/>
    <property type="project" value="InterPro"/>
</dbReference>
<feature type="region of interest" description="Disordered" evidence="1">
    <location>
        <begin position="57"/>
        <end position="76"/>
    </location>
</feature>
<name>A0A4V6I6Y5_STECR</name>
<accession>A0A4V6I6Y5</accession>
<reference evidence="3 4" key="1">
    <citation type="journal article" date="2015" name="Genome Biol.">
        <title>Comparative genomics of Steinernema reveals deeply conserved gene regulatory networks.</title>
        <authorList>
            <person name="Dillman A.R."/>
            <person name="Macchietto M."/>
            <person name="Porter C.F."/>
            <person name="Rogers A."/>
            <person name="Williams B."/>
            <person name="Antoshechkin I."/>
            <person name="Lee M.M."/>
            <person name="Goodwin Z."/>
            <person name="Lu X."/>
            <person name="Lewis E.E."/>
            <person name="Goodrich-Blair H."/>
            <person name="Stock S.P."/>
            <person name="Adams B.J."/>
            <person name="Sternberg P.W."/>
            <person name="Mortazavi A."/>
        </authorList>
    </citation>
    <scope>NUCLEOTIDE SEQUENCE [LARGE SCALE GENOMIC DNA]</scope>
    <source>
        <strain evidence="3 4">ALL</strain>
    </source>
</reference>
<feature type="region of interest" description="Disordered" evidence="1">
    <location>
        <begin position="83"/>
        <end position="134"/>
    </location>
</feature>
<dbReference type="STRING" id="34508.A0A4V6I6Y5"/>
<comment type="caution">
    <text evidence="3">The sequence shown here is derived from an EMBL/GenBank/DDBJ whole genome shotgun (WGS) entry which is preliminary data.</text>
</comment>
<protein>
    <recommendedName>
        <fullName evidence="2">WW domain-containing protein</fullName>
    </recommendedName>
</protein>
<gene>
    <name evidence="3" type="ORF">L596_000624</name>
</gene>